<proteinExistence type="predicted"/>
<feature type="domain" description="Cytochrome c-552/4" evidence="3">
    <location>
        <begin position="213"/>
        <end position="257"/>
    </location>
</feature>
<dbReference type="Pfam" id="PF09699">
    <property type="entry name" value="Paired_CXXCH_1"/>
    <property type="match status" value="1"/>
</dbReference>
<dbReference type="PANTHER" id="PTHR35038:SF8">
    <property type="entry name" value="C-TYPE POLYHEME CYTOCHROME OMCC"/>
    <property type="match status" value="1"/>
</dbReference>
<evidence type="ECO:0008006" key="6">
    <source>
        <dbReference type="Google" id="ProtNLM"/>
    </source>
</evidence>
<comment type="caution">
    <text evidence="4">The sequence shown here is derived from an EMBL/GenBank/DDBJ whole genome shotgun (WGS) entry which is preliminary data.</text>
</comment>
<dbReference type="SUPFAM" id="SSF48695">
    <property type="entry name" value="Multiheme cytochromes"/>
    <property type="match status" value="1"/>
</dbReference>
<dbReference type="EMBL" id="JACWUN010000003">
    <property type="protein sequence ID" value="MBD1399848.1"/>
    <property type="molecule type" value="Genomic_DNA"/>
</dbReference>
<keyword evidence="5" id="KW-1185">Reference proteome</keyword>
<name>A0A8J6QMS6_9BACT</name>
<keyword evidence="1" id="KW-0732">Signal</keyword>
<dbReference type="InterPro" id="IPR023155">
    <property type="entry name" value="Cyt_c-552/4"/>
</dbReference>
<dbReference type="InterPro" id="IPR036280">
    <property type="entry name" value="Multihaem_cyt_sf"/>
</dbReference>
<evidence type="ECO:0000259" key="2">
    <source>
        <dbReference type="Pfam" id="PF09699"/>
    </source>
</evidence>
<dbReference type="RefSeq" id="WP_191154113.1">
    <property type="nucleotide sequence ID" value="NZ_JACWUN010000003.1"/>
</dbReference>
<protein>
    <recommendedName>
        <fullName evidence="6">Cytochrome c-552/4 domain-containing protein</fullName>
    </recommendedName>
</protein>
<evidence type="ECO:0000256" key="1">
    <source>
        <dbReference type="ARBA" id="ARBA00022729"/>
    </source>
</evidence>
<reference evidence="4" key="1">
    <citation type="submission" date="2020-09" db="EMBL/GenBank/DDBJ databases">
        <title>Pelobacter alkaliphilus sp. nov., a novel anaerobic arsenate-reducing bacterium from terrestrial mud volcano.</title>
        <authorList>
            <person name="Khomyakova M.A."/>
            <person name="Merkel A.Y."/>
            <person name="Slobodkin A.I."/>
        </authorList>
    </citation>
    <scope>NUCLEOTIDE SEQUENCE</scope>
    <source>
        <strain evidence="4">M08fum</strain>
    </source>
</reference>
<organism evidence="4 5">
    <name type="scientific">Pelovirga terrestris</name>
    <dbReference type="NCBI Taxonomy" id="2771352"/>
    <lineage>
        <taxon>Bacteria</taxon>
        <taxon>Pseudomonadati</taxon>
        <taxon>Thermodesulfobacteriota</taxon>
        <taxon>Desulfuromonadia</taxon>
        <taxon>Geobacterales</taxon>
        <taxon>Geobacteraceae</taxon>
        <taxon>Pelovirga</taxon>
    </lineage>
</organism>
<dbReference type="PANTHER" id="PTHR35038">
    <property type="entry name" value="DISSIMILATORY SULFITE REDUCTASE SIRA"/>
    <property type="match status" value="1"/>
</dbReference>
<dbReference type="Gene3D" id="1.10.1130.10">
    <property type="entry name" value="Flavocytochrome C3, Chain A"/>
    <property type="match status" value="1"/>
</dbReference>
<dbReference type="Proteomes" id="UP000632828">
    <property type="component" value="Unassembled WGS sequence"/>
</dbReference>
<gene>
    <name evidence="4" type="ORF">ICT70_04110</name>
</gene>
<evidence type="ECO:0000259" key="3">
    <source>
        <dbReference type="Pfam" id="PF13435"/>
    </source>
</evidence>
<evidence type="ECO:0000313" key="5">
    <source>
        <dbReference type="Proteomes" id="UP000632828"/>
    </source>
</evidence>
<dbReference type="InterPro" id="IPR010177">
    <property type="entry name" value="Paired_CXXCH_1"/>
</dbReference>
<accession>A0A8J6QMS6</accession>
<sequence>MQVFYKKWRSLPALAVALTLAGGLLACGSSRLFTPVATPDPVAPVLAAYVGADTCQACHPEAYAGWRETLHPEAFNGFNDLYSFGLKTNDLFGLWIERFGDTPGNPVCYDKNEDTGISGTKDFSLSDGTKLTDVDGVYVKYEEGKFLARFLNESGTAVHTTDVMVFGHGKTNRQTYVVNVGDGSGNRLLKWHFRKDRANEKNPLGRWIDRNDDRIWQNNCVGCHATGYDIEKWEADSSLTAGEIIADIGVGCESCHGPGSDHIANPLVSNIVNPDDLTKTQQFDVCAQCHTRTTTHKDFDPEYRWGDALGFRPGDKVEDFVETIVPTWGKAWRRVSADGKGRGDHQMTFDLKLGPKADWSCTQCHSLHSVNGEGLMLKESLVDTCVTCHSDYDTPQKISAVMDGTRGWDGDDAGFAGKKNQHTFRLDAEGRVIGLPESEWPAENKWPWQVAETGVNKTDKMFAKSPKTTDDTKVIAKNLKENEGAAGSNK</sequence>
<feature type="domain" description="Doubled CXXCH motif" evidence="2">
    <location>
        <begin position="357"/>
        <end position="392"/>
    </location>
</feature>
<dbReference type="PROSITE" id="PS51257">
    <property type="entry name" value="PROKAR_LIPOPROTEIN"/>
    <property type="match status" value="1"/>
</dbReference>
<dbReference type="AlphaFoldDB" id="A0A8J6QMS6"/>
<evidence type="ECO:0000313" key="4">
    <source>
        <dbReference type="EMBL" id="MBD1399848.1"/>
    </source>
</evidence>
<dbReference type="InterPro" id="IPR051829">
    <property type="entry name" value="Multiheme_Cytochr_ET"/>
</dbReference>
<dbReference type="Pfam" id="PF13435">
    <property type="entry name" value="Cytochrome_C554"/>
    <property type="match status" value="1"/>
</dbReference>